<organism evidence="2 3">
    <name type="scientific">Desulforamulus profundi</name>
    <dbReference type="NCBI Taxonomy" id="1383067"/>
    <lineage>
        <taxon>Bacteria</taxon>
        <taxon>Bacillati</taxon>
        <taxon>Bacillota</taxon>
        <taxon>Clostridia</taxon>
        <taxon>Eubacteriales</taxon>
        <taxon>Peptococcaceae</taxon>
        <taxon>Desulforamulus</taxon>
    </lineage>
</organism>
<name>A0A2C6MAC4_9FIRM</name>
<reference evidence="2 3" key="1">
    <citation type="submission" date="2013-09" db="EMBL/GenBank/DDBJ databases">
        <title>Biodegradation of hydrocarbons in the deep terrestrial subsurface : characterization of a microbial consortium composed of two Desulfotomaculum species originating from a deep geological formation.</title>
        <authorList>
            <person name="Aullo T."/>
            <person name="Berlendis S."/>
            <person name="Lascourreges J.-F."/>
            <person name="Dessort D."/>
            <person name="Saint-Laurent S."/>
            <person name="Schraauwers B."/>
            <person name="Mas J."/>
            <person name="Magot M."/>
            <person name="Ranchou-Peyruse A."/>
        </authorList>
    </citation>
    <scope>NUCLEOTIDE SEQUENCE [LARGE SCALE GENOMIC DNA]</scope>
    <source>
        <strain evidence="2 3">Bs107</strain>
    </source>
</reference>
<evidence type="ECO:0000313" key="3">
    <source>
        <dbReference type="Proteomes" id="UP000222564"/>
    </source>
</evidence>
<feature type="domain" description="Cyclodeaminase/cyclohydrolase" evidence="1">
    <location>
        <begin position="8"/>
        <end position="108"/>
    </location>
</feature>
<dbReference type="InterPro" id="IPR007044">
    <property type="entry name" value="Cyclodeamin/CycHdrlase"/>
</dbReference>
<dbReference type="SUPFAM" id="SSF101262">
    <property type="entry name" value="Methenyltetrahydrofolate cyclohydrolase-like"/>
    <property type="match status" value="1"/>
</dbReference>
<dbReference type="Proteomes" id="UP000222564">
    <property type="component" value="Unassembled WGS sequence"/>
</dbReference>
<accession>A0A2C6MAC4</accession>
<dbReference type="AlphaFoldDB" id="A0A2C6MAC4"/>
<comment type="caution">
    <text evidence="2">The sequence shown here is derived from an EMBL/GenBank/DDBJ whole genome shotgun (WGS) entry which is preliminary data.</text>
</comment>
<dbReference type="Gene3D" id="1.20.120.680">
    <property type="entry name" value="Formiminotetrahydrofolate cyclodeaminase monomer, up-and-down helical bundle"/>
    <property type="match status" value="1"/>
</dbReference>
<keyword evidence="3" id="KW-1185">Reference proteome</keyword>
<gene>
    <name evidence="2" type="ORF">P378_19230</name>
</gene>
<protein>
    <recommendedName>
        <fullName evidence="1">Cyclodeaminase/cyclohydrolase domain-containing protein</fullName>
    </recommendedName>
</protein>
<evidence type="ECO:0000259" key="1">
    <source>
        <dbReference type="Pfam" id="PF04961"/>
    </source>
</evidence>
<dbReference type="Pfam" id="PF04961">
    <property type="entry name" value="FTCD_C"/>
    <property type="match status" value="1"/>
</dbReference>
<dbReference type="EMBL" id="AWQQ01000131">
    <property type="protein sequence ID" value="PHJ36948.1"/>
    <property type="molecule type" value="Genomic_DNA"/>
</dbReference>
<evidence type="ECO:0000313" key="2">
    <source>
        <dbReference type="EMBL" id="PHJ36948.1"/>
    </source>
</evidence>
<dbReference type="InterPro" id="IPR036178">
    <property type="entry name" value="Formintransfe-cycloase-like_sf"/>
</dbReference>
<dbReference type="GO" id="GO:0003824">
    <property type="term" value="F:catalytic activity"/>
    <property type="evidence" value="ECO:0007669"/>
    <property type="project" value="InterPro"/>
</dbReference>
<proteinExistence type="predicted"/>
<sequence>MLGYLNWSVEELFQKAASPAPEPGGGGVSAMTGCLGTGMLSMVARITLGKEKYKDVETEISGLITTLDRNIETLKSLAQRDMDAFHGFMEALAMPRNTPEEKALREEKSSRPPCCLPEFPWRSPGPACRA</sequence>